<keyword evidence="2" id="KW-1185">Reference proteome</keyword>
<accession>A0A949TYP1</accession>
<evidence type="ECO:0000313" key="2">
    <source>
        <dbReference type="Proteomes" id="UP000694308"/>
    </source>
</evidence>
<dbReference type="EMBL" id="JAEEGC010000150">
    <property type="protein sequence ID" value="MBV7276056.1"/>
    <property type="molecule type" value="Genomic_DNA"/>
</dbReference>
<organism evidence="1 2">
    <name type="scientific">Clostridium thailandense</name>
    <dbReference type="NCBI Taxonomy" id="2794346"/>
    <lineage>
        <taxon>Bacteria</taxon>
        <taxon>Bacillati</taxon>
        <taxon>Bacillota</taxon>
        <taxon>Clostridia</taxon>
        <taxon>Eubacteriales</taxon>
        <taxon>Clostridiaceae</taxon>
        <taxon>Clostridium</taxon>
    </lineage>
</organism>
<name>A0A949TYP1_9CLOT</name>
<dbReference type="Proteomes" id="UP000694308">
    <property type="component" value="Unassembled WGS sequence"/>
</dbReference>
<sequence length="200" mass="24528">MFNLNDIPLTKYLTDYQKRYIDNIYNDFIINGKKVNCKYIGKEINEPACAVRLYYIEKYGNDVVDKFGSNKEYIRDKEGYMMFSGYEYKRAQYIMAKELEVDIRTISKFIVHHHDKNKINDKLWNLYLVYDKGHHRYIHTNNYKCWEGFRDLTKRYLEDEWRYYKTGNDKGYFSDEVFNYVDDKIDKYVILFNKLHDKFL</sequence>
<evidence type="ECO:0000313" key="1">
    <source>
        <dbReference type="EMBL" id="MBV7276056.1"/>
    </source>
</evidence>
<reference evidence="1" key="1">
    <citation type="submission" date="2020-12" db="EMBL/GenBank/DDBJ databases">
        <title>Clostridium thailandense sp. nov., a novel acetogenic bacterium isolated from peat land soil in Thailand.</title>
        <authorList>
            <person name="Chaikitkaew S."/>
            <person name="Birkeland N.K."/>
        </authorList>
    </citation>
    <scope>NUCLEOTIDE SEQUENCE</scope>
    <source>
        <strain evidence="1">PL3</strain>
    </source>
</reference>
<dbReference type="RefSeq" id="WP_218323102.1">
    <property type="nucleotide sequence ID" value="NZ_JAEEGC010000150.1"/>
</dbReference>
<comment type="caution">
    <text evidence="1">The sequence shown here is derived from an EMBL/GenBank/DDBJ whole genome shotgun (WGS) entry which is preliminary data.</text>
</comment>
<gene>
    <name evidence="1" type="ORF">I6U48_24495</name>
</gene>
<protein>
    <submittedName>
        <fullName evidence="1">Uncharacterized protein</fullName>
    </submittedName>
</protein>
<proteinExistence type="predicted"/>
<dbReference type="AlphaFoldDB" id="A0A949TYP1"/>